<organism evidence="1 2">
    <name type="scientific">Artemisia annua</name>
    <name type="common">Sweet wormwood</name>
    <dbReference type="NCBI Taxonomy" id="35608"/>
    <lineage>
        <taxon>Eukaryota</taxon>
        <taxon>Viridiplantae</taxon>
        <taxon>Streptophyta</taxon>
        <taxon>Embryophyta</taxon>
        <taxon>Tracheophyta</taxon>
        <taxon>Spermatophyta</taxon>
        <taxon>Magnoliopsida</taxon>
        <taxon>eudicotyledons</taxon>
        <taxon>Gunneridae</taxon>
        <taxon>Pentapetalae</taxon>
        <taxon>asterids</taxon>
        <taxon>campanulids</taxon>
        <taxon>Asterales</taxon>
        <taxon>Asteraceae</taxon>
        <taxon>Asteroideae</taxon>
        <taxon>Anthemideae</taxon>
        <taxon>Artemisiinae</taxon>
        <taxon>Artemisia</taxon>
    </lineage>
</organism>
<name>A0A2U1N2N5_ARTAN</name>
<accession>A0A2U1N2N5</accession>
<comment type="caution">
    <text evidence="1">The sequence shown here is derived from an EMBL/GenBank/DDBJ whole genome shotgun (WGS) entry which is preliminary data.</text>
</comment>
<gene>
    <name evidence="1" type="ORF">CTI12_AA313940</name>
</gene>
<dbReference type="EMBL" id="PKPP01003762">
    <property type="protein sequence ID" value="PWA67781.1"/>
    <property type="molecule type" value="Genomic_DNA"/>
</dbReference>
<dbReference type="OrthoDB" id="200660at2759"/>
<evidence type="ECO:0000313" key="2">
    <source>
        <dbReference type="Proteomes" id="UP000245207"/>
    </source>
</evidence>
<evidence type="ECO:0000313" key="1">
    <source>
        <dbReference type="EMBL" id="PWA67781.1"/>
    </source>
</evidence>
<dbReference type="Proteomes" id="UP000245207">
    <property type="component" value="Unassembled WGS sequence"/>
</dbReference>
<keyword evidence="2" id="KW-1185">Reference proteome</keyword>
<protein>
    <submittedName>
        <fullName evidence="1">Phospholipase-like protein</fullName>
    </submittedName>
</protein>
<reference evidence="1 2" key="1">
    <citation type="journal article" date="2018" name="Mol. Plant">
        <title>The genome of Artemisia annua provides insight into the evolution of Asteraceae family and artemisinin biosynthesis.</title>
        <authorList>
            <person name="Shen Q."/>
            <person name="Zhang L."/>
            <person name="Liao Z."/>
            <person name="Wang S."/>
            <person name="Yan T."/>
            <person name="Shi P."/>
            <person name="Liu M."/>
            <person name="Fu X."/>
            <person name="Pan Q."/>
            <person name="Wang Y."/>
            <person name="Lv Z."/>
            <person name="Lu X."/>
            <person name="Zhang F."/>
            <person name="Jiang W."/>
            <person name="Ma Y."/>
            <person name="Chen M."/>
            <person name="Hao X."/>
            <person name="Li L."/>
            <person name="Tang Y."/>
            <person name="Lv G."/>
            <person name="Zhou Y."/>
            <person name="Sun X."/>
            <person name="Brodelius P.E."/>
            <person name="Rose J.K.C."/>
            <person name="Tang K."/>
        </authorList>
    </citation>
    <scope>NUCLEOTIDE SEQUENCE [LARGE SCALE GENOMIC DNA]</scope>
    <source>
        <strain evidence="2">cv. Huhao1</strain>
        <tissue evidence="1">Leaf</tissue>
    </source>
</reference>
<proteinExistence type="predicted"/>
<sequence length="155" mass="18085">MRQSHSGSHNLLLKFWWAKDEMYRQGVVKSFDCVYNSYKMHKVLFDDDGVEVFFDLKRKRWMLFEDVSTKMEEKSCQYSPLDLLLNPDPTALPPVIYVCFVQMRKAGRIKVSPPESGIICVQGYKVKSINAPILKAIFKKHKTVTLQQNVYSQML</sequence>
<dbReference type="AlphaFoldDB" id="A0A2U1N2N5"/>